<dbReference type="Gene3D" id="3.40.50.150">
    <property type="entry name" value="Vaccinia Virus protein VP39"/>
    <property type="match status" value="1"/>
</dbReference>
<dbReference type="RefSeq" id="WP_196817774.1">
    <property type="nucleotide sequence ID" value="NZ_CP012850.1"/>
</dbReference>
<dbReference type="Pfam" id="PF21320">
    <property type="entry name" value="WHD_Rv2258c"/>
    <property type="match status" value="1"/>
</dbReference>
<evidence type="ECO:0000313" key="3">
    <source>
        <dbReference type="EMBL" id="ALI35267.1"/>
    </source>
</evidence>
<keyword evidence="3" id="KW-0489">Methyltransferase</keyword>
<dbReference type="SUPFAM" id="SSF53335">
    <property type="entry name" value="S-adenosyl-L-methionine-dependent methyltransferases"/>
    <property type="match status" value="1"/>
</dbReference>
<dbReference type="Pfam" id="PF13847">
    <property type="entry name" value="Methyltransf_31"/>
    <property type="match status" value="1"/>
</dbReference>
<evidence type="ECO:0000313" key="4">
    <source>
        <dbReference type="Proteomes" id="UP000058925"/>
    </source>
</evidence>
<dbReference type="GeneID" id="60421174"/>
<feature type="domain" description="S-adenosylmethionine-dependent methyltransferase Rv2258c-like winged HTH" evidence="2">
    <location>
        <begin position="33"/>
        <end position="104"/>
    </location>
</feature>
<reference evidence="4" key="1">
    <citation type="submission" date="2015-10" db="EMBL/GenBank/DDBJ databases">
        <title>Niche specialization of a soil ammonia-oxidizing archaeon, Candidatus Nitrosocosmicus oleophilus.</title>
        <authorList>
            <person name="Jung M.-Y."/>
            <person name="Rhee S.-K."/>
        </authorList>
    </citation>
    <scope>NUCLEOTIDE SEQUENCE [LARGE SCALE GENOMIC DNA]</scope>
    <source>
        <strain evidence="4">MY3</strain>
    </source>
</reference>
<evidence type="ECO:0000259" key="2">
    <source>
        <dbReference type="Pfam" id="PF21320"/>
    </source>
</evidence>
<keyword evidence="3" id="KW-0808">Transferase</keyword>
<dbReference type="PANTHER" id="PTHR45128">
    <property type="entry name" value="METHYLTRANSFERASE TYPE 11"/>
    <property type="match status" value="1"/>
</dbReference>
<dbReference type="OrthoDB" id="1018at2157"/>
<dbReference type="PANTHER" id="PTHR45128:SF2">
    <property type="entry name" value="METHYLTRANSFERASE DOMAIN-CONTAINING PROTEIN"/>
    <property type="match status" value="1"/>
</dbReference>
<dbReference type="InterPro" id="IPR029063">
    <property type="entry name" value="SAM-dependent_MTases_sf"/>
</dbReference>
<sequence>MFNQNQEQNKINESKLYEFAERVMGDLAATLSSVMVNVGDRLGLYEALANADKPLDSYELSRITGTSERCIREWLANQAAGGYIVYDKETKRYSFPDEHAMVLANINSPIYLLGGFQAASSYFKDVEKISEAFKTGKGLSWGDHSHDLFEGTERFFGPNYRANIITSWIPSLDDGKVEENLKKGVVVADVGCGHGLSTIIMAKAYPNSKFVGFDNHGPSINRARKLAQEEGLREDRITFEIQSAKNYPLLIPDTKYDLITIYDALHDMDDPVGAAHHALKSLKEDGTIMLVEPFSNDNLEDNLTPLGRIMFAASASACVLSSMACNGPALGAQAGQSKIAEIMKKAGFKRFRLTTQTQVNMVYEAKPSQT</sequence>
<keyword evidence="4" id="KW-1185">Reference proteome</keyword>
<dbReference type="EMBL" id="CP012850">
    <property type="protein sequence ID" value="ALI35267.1"/>
    <property type="molecule type" value="Genomic_DNA"/>
</dbReference>
<gene>
    <name evidence="3" type="primary">rebM</name>
    <name evidence="3" type="ORF">NMY3_01062</name>
</gene>
<accession>A0A654LW90</accession>
<dbReference type="InterPro" id="IPR053173">
    <property type="entry name" value="SAM-binding_MTase"/>
</dbReference>
<evidence type="ECO:0000259" key="1">
    <source>
        <dbReference type="Pfam" id="PF13847"/>
    </source>
</evidence>
<dbReference type="AlphaFoldDB" id="A0A654LW90"/>
<feature type="domain" description="Methyltransferase" evidence="1">
    <location>
        <begin position="182"/>
        <end position="304"/>
    </location>
</feature>
<dbReference type="EC" id="2.1.1.164" evidence="3"/>
<dbReference type="InterPro" id="IPR048711">
    <property type="entry name" value="WHD_Rv2258c"/>
</dbReference>
<name>A0A654LW90_9ARCH</name>
<dbReference type="GO" id="GO:0102082">
    <property type="term" value="F:demethylrebeccamycin--D-glucose O-methyltransferase activity"/>
    <property type="evidence" value="ECO:0007669"/>
    <property type="project" value="UniProtKB-EC"/>
</dbReference>
<organism evidence="3 4">
    <name type="scientific">Candidatus Nitrosocosmicus oleophilus</name>
    <dbReference type="NCBI Taxonomy" id="1353260"/>
    <lineage>
        <taxon>Archaea</taxon>
        <taxon>Nitrososphaerota</taxon>
        <taxon>Nitrososphaeria</taxon>
        <taxon>Nitrososphaerales</taxon>
        <taxon>Nitrososphaeraceae</taxon>
        <taxon>Candidatus Nitrosocosmicus</taxon>
    </lineage>
</organism>
<dbReference type="GO" id="GO:0032259">
    <property type="term" value="P:methylation"/>
    <property type="evidence" value="ECO:0007669"/>
    <property type="project" value="UniProtKB-KW"/>
</dbReference>
<dbReference type="Proteomes" id="UP000058925">
    <property type="component" value="Chromosome"/>
</dbReference>
<dbReference type="KEGG" id="taa:NMY3_01062"/>
<protein>
    <submittedName>
        <fullName evidence="3">Demethylrebeccamycin-D-glucose O-methyltransferase</fullName>
        <ecNumber evidence="3">2.1.1.164</ecNumber>
    </submittedName>
</protein>
<dbReference type="CDD" id="cd02440">
    <property type="entry name" value="AdoMet_MTases"/>
    <property type="match status" value="1"/>
</dbReference>
<proteinExistence type="predicted"/>
<dbReference type="InterPro" id="IPR025714">
    <property type="entry name" value="Methyltranfer_dom"/>
</dbReference>